<feature type="compositionally biased region" description="Low complexity" evidence="1">
    <location>
        <begin position="211"/>
        <end position="229"/>
    </location>
</feature>
<gene>
    <name evidence="2" type="ORF">EZS28_015086</name>
</gene>
<dbReference type="Proteomes" id="UP000324800">
    <property type="component" value="Unassembled WGS sequence"/>
</dbReference>
<organism evidence="2 3">
    <name type="scientific">Streblomastix strix</name>
    <dbReference type="NCBI Taxonomy" id="222440"/>
    <lineage>
        <taxon>Eukaryota</taxon>
        <taxon>Metamonada</taxon>
        <taxon>Preaxostyla</taxon>
        <taxon>Oxymonadida</taxon>
        <taxon>Streblomastigidae</taxon>
        <taxon>Streblomastix</taxon>
    </lineage>
</organism>
<feature type="compositionally biased region" description="Polar residues" evidence="1">
    <location>
        <begin position="244"/>
        <end position="264"/>
    </location>
</feature>
<reference evidence="2 3" key="1">
    <citation type="submission" date="2019-03" db="EMBL/GenBank/DDBJ databases">
        <title>Single cell metagenomics reveals metabolic interactions within the superorganism composed of flagellate Streblomastix strix and complex community of Bacteroidetes bacteria on its surface.</title>
        <authorList>
            <person name="Treitli S.C."/>
            <person name="Kolisko M."/>
            <person name="Husnik F."/>
            <person name="Keeling P."/>
            <person name="Hampl V."/>
        </authorList>
    </citation>
    <scope>NUCLEOTIDE SEQUENCE [LARGE SCALE GENOMIC DNA]</scope>
    <source>
        <strain evidence="2">ST1C</strain>
    </source>
</reference>
<dbReference type="EMBL" id="SNRW01003605">
    <property type="protein sequence ID" value="KAA6389389.1"/>
    <property type="molecule type" value="Genomic_DNA"/>
</dbReference>
<feature type="region of interest" description="Disordered" evidence="1">
    <location>
        <begin position="208"/>
        <end position="282"/>
    </location>
</feature>
<dbReference type="AlphaFoldDB" id="A0A5J4W4J4"/>
<feature type="region of interest" description="Disordered" evidence="1">
    <location>
        <begin position="675"/>
        <end position="699"/>
    </location>
</feature>
<feature type="region of interest" description="Disordered" evidence="1">
    <location>
        <begin position="363"/>
        <end position="414"/>
    </location>
</feature>
<feature type="compositionally biased region" description="Basic and acidic residues" evidence="1">
    <location>
        <begin position="266"/>
        <end position="275"/>
    </location>
</feature>
<evidence type="ECO:0000313" key="3">
    <source>
        <dbReference type="Proteomes" id="UP000324800"/>
    </source>
</evidence>
<feature type="compositionally biased region" description="Polar residues" evidence="1">
    <location>
        <begin position="687"/>
        <end position="699"/>
    </location>
</feature>
<protein>
    <submittedName>
        <fullName evidence="2">Uncharacterized protein</fullName>
    </submittedName>
</protein>
<proteinExistence type="predicted"/>
<evidence type="ECO:0000256" key="1">
    <source>
        <dbReference type="SAM" id="MobiDB-lite"/>
    </source>
</evidence>
<name>A0A5J4W4J4_9EUKA</name>
<evidence type="ECO:0000313" key="2">
    <source>
        <dbReference type="EMBL" id="KAA6389389.1"/>
    </source>
</evidence>
<comment type="caution">
    <text evidence="2">The sequence shown here is derived from an EMBL/GenBank/DDBJ whole genome shotgun (WGS) entry which is preliminary data.</text>
</comment>
<accession>A0A5J4W4J4</accession>
<sequence>MVQVKEEEDLGMEIKMQFINNTRQQNYYAIDILLRATHCVIQGRHSLLQDIVDAGLLRIVLKLAYTLPVREAIELKCQKQQNVELNGSGGGYWIIKVLYSLIRMLVVASISLTPTQVVLEKLKQATRKLDDTQGTEDSNQKNFGQNNSQVVKIGVNQIKLKDLLDRLVAHEGLPWVIARILSTSTDLYTLILIVQILLIVAKSGMTKEKQNPGLNEQGNNNKNRNQQQGSASNTIRSGKELNRSAGNTLRSNKDSVGSGLNTAKSLKLEKEDRKSSSSTLTKKTSRIIKTDFDIQRERLMKQEYKRKRQTLQRIKEMIDSGNKQTYNHLDGTYQMKKKIKIGGKEERNIRKMNIVTYSNKWIDEQSDDNSNEDDDSMSELSQSGRSEDEFYGNKSDKKVNKESNNNNKPGVQARRHAPNKYLQYFQKSFCCDILFSFFMKEEDRIINEYIKNGRNQRIMNKMKSIEIEENLNYNAKEKNNLFDKSKESRIDYFYLLCASCLSIIYCGTQIPHRFYSRLQSMEEQIFGFDKKEENENNLISLKNDKQDEDEDVYVDLEKKAINLTKDMEIEKYIHKREKDRFHLQLTAELLVKSAPIARSFGFECKFDQTIQKYKKNGWNLERINEENEIDQIGNKFKSNKSMGWIQYKGINTDGYIGQENSGLAGYYHITGLGERKNPENMNEENTKITQNETESEQQSNLESQYEIQQHKLGIICTLVEAQSLPVCLFLLDSDDARVANAALTVIKTISDCGANYARALSKQRKIKLNEGESEQSIINSPSKPGIDGYNEQKHLFLNSFDESCGCGGGCDRLHLYLDQISPDITMENNEQHINLITSQTSQKQIQTAQQKAIALQWSRGSADALTVLTTLAQSPKNHKAILSNGFLQQIAFILDKVENIHTQKVSELTDAQQWRINKQVERSKRIEDNITLQDDEEEVGYSSIFFYHSHIFNLVSTLLENGKTDSATVVKAVIVKDLVEKHTMRLFLDCWKDANRLVSLL</sequence>
<feature type="compositionally biased region" description="Acidic residues" evidence="1">
    <location>
        <begin position="364"/>
        <end position="377"/>
    </location>
</feature>